<dbReference type="Proteomes" id="UP001497392">
    <property type="component" value="Unassembled WGS sequence"/>
</dbReference>
<feature type="transmembrane region" description="Helical" evidence="7">
    <location>
        <begin position="236"/>
        <end position="257"/>
    </location>
</feature>
<evidence type="ECO:0000256" key="7">
    <source>
        <dbReference type="SAM" id="Phobius"/>
    </source>
</evidence>
<comment type="subcellular location">
    <subcellularLocation>
        <location evidence="1">Membrane</location>
        <topology evidence="1">Multi-pass membrane protein</topology>
    </subcellularLocation>
</comment>
<keyword evidence="3 6" id="KW-0812">Transmembrane</keyword>
<dbReference type="Pfam" id="PF00230">
    <property type="entry name" value="MIP"/>
    <property type="match status" value="1"/>
</dbReference>
<reference evidence="8 9" key="1">
    <citation type="submission" date="2024-06" db="EMBL/GenBank/DDBJ databases">
        <authorList>
            <person name="Kraege A."/>
            <person name="Thomma B."/>
        </authorList>
    </citation>
    <scope>NUCLEOTIDE SEQUENCE [LARGE SCALE GENOMIC DNA]</scope>
</reference>
<evidence type="ECO:0000256" key="5">
    <source>
        <dbReference type="ARBA" id="ARBA00023136"/>
    </source>
</evidence>
<dbReference type="PRINTS" id="PR00783">
    <property type="entry name" value="MINTRINSICP"/>
</dbReference>
<evidence type="ECO:0000313" key="8">
    <source>
        <dbReference type="EMBL" id="CAL5226588.1"/>
    </source>
</evidence>
<name>A0ABP1G9V1_9CHLO</name>
<proteinExistence type="inferred from homology"/>
<keyword evidence="4 7" id="KW-1133">Transmembrane helix</keyword>
<evidence type="ECO:0000256" key="1">
    <source>
        <dbReference type="ARBA" id="ARBA00004141"/>
    </source>
</evidence>
<sequence>MSHKDEPGSKEPNTIMMAPKNYLSVPGSDRFDVLLGKAWLDRRTLRNILLEFLGMLLFTFFGGIAVGSAAPWVNGLLLASIIYATDGGHINPCVSLSAFITQNISFALMVAYWCAHLLGAVVGSSIQYAFYNSGGGAYGTFYPMRVTQAQTFGYETLATFLFVLLVQSCALRFSGFLNPHVDVTATDSGTTGPITIGLTLTGLAFAIGPLTGCSVNFARTLGPAIVFRRVTAADTIVLLVAELTGTLCASAVALISFGTRRPAEAMLNLAPQQALPTSSPAQATGNTAAGGVSEPVLVKRDNTTSNYARFAVTRDWDRS</sequence>
<keyword evidence="9" id="KW-1185">Reference proteome</keyword>
<dbReference type="PANTHER" id="PTHR19139:SF199">
    <property type="entry name" value="MIP17260P"/>
    <property type="match status" value="1"/>
</dbReference>
<dbReference type="InterPro" id="IPR023271">
    <property type="entry name" value="Aquaporin-like"/>
</dbReference>
<accession>A0ABP1G9V1</accession>
<feature type="transmembrane region" description="Helical" evidence="7">
    <location>
        <begin position="48"/>
        <end position="70"/>
    </location>
</feature>
<comment type="caution">
    <text evidence="8">The sequence shown here is derived from an EMBL/GenBank/DDBJ whole genome shotgun (WGS) entry which is preliminary data.</text>
</comment>
<evidence type="ECO:0000256" key="6">
    <source>
        <dbReference type="RuleBase" id="RU000477"/>
    </source>
</evidence>
<feature type="transmembrane region" description="Helical" evidence="7">
    <location>
        <begin position="110"/>
        <end position="131"/>
    </location>
</feature>
<dbReference type="SUPFAM" id="SSF81338">
    <property type="entry name" value="Aquaporin-like"/>
    <property type="match status" value="1"/>
</dbReference>
<dbReference type="PANTHER" id="PTHR19139">
    <property type="entry name" value="AQUAPORIN TRANSPORTER"/>
    <property type="match status" value="1"/>
</dbReference>
<feature type="transmembrane region" description="Helical" evidence="7">
    <location>
        <begin position="152"/>
        <end position="174"/>
    </location>
</feature>
<organism evidence="8 9">
    <name type="scientific">Coccomyxa viridis</name>
    <dbReference type="NCBI Taxonomy" id="1274662"/>
    <lineage>
        <taxon>Eukaryota</taxon>
        <taxon>Viridiplantae</taxon>
        <taxon>Chlorophyta</taxon>
        <taxon>core chlorophytes</taxon>
        <taxon>Trebouxiophyceae</taxon>
        <taxon>Trebouxiophyceae incertae sedis</taxon>
        <taxon>Coccomyxaceae</taxon>
        <taxon>Coccomyxa</taxon>
    </lineage>
</organism>
<evidence type="ECO:0000313" key="9">
    <source>
        <dbReference type="Proteomes" id="UP001497392"/>
    </source>
</evidence>
<dbReference type="InterPro" id="IPR034294">
    <property type="entry name" value="Aquaporin_transptr"/>
</dbReference>
<comment type="similarity">
    <text evidence="2 6">Belongs to the MIP/aquaporin (TC 1.A.8) family.</text>
</comment>
<protein>
    <submittedName>
        <fullName evidence="8">G9437 protein</fullName>
    </submittedName>
</protein>
<dbReference type="EMBL" id="CAXHTA020000016">
    <property type="protein sequence ID" value="CAL5226588.1"/>
    <property type="molecule type" value="Genomic_DNA"/>
</dbReference>
<gene>
    <name evidence="8" type="primary">g9437</name>
    <name evidence="8" type="ORF">VP750_LOCUS8494</name>
</gene>
<evidence type="ECO:0000256" key="2">
    <source>
        <dbReference type="ARBA" id="ARBA00006175"/>
    </source>
</evidence>
<keyword evidence="5 7" id="KW-0472">Membrane</keyword>
<feature type="transmembrane region" description="Helical" evidence="7">
    <location>
        <begin position="194"/>
        <end position="215"/>
    </location>
</feature>
<evidence type="ECO:0000256" key="3">
    <source>
        <dbReference type="ARBA" id="ARBA00022692"/>
    </source>
</evidence>
<evidence type="ECO:0000256" key="4">
    <source>
        <dbReference type="ARBA" id="ARBA00022989"/>
    </source>
</evidence>
<dbReference type="InterPro" id="IPR000425">
    <property type="entry name" value="MIP"/>
</dbReference>
<dbReference type="Gene3D" id="1.20.1080.10">
    <property type="entry name" value="Glycerol uptake facilitator protein"/>
    <property type="match status" value="1"/>
</dbReference>
<keyword evidence="6" id="KW-0813">Transport</keyword>